<keyword evidence="1" id="KW-0862">Zinc</keyword>
<evidence type="ECO:0000259" key="3">
    <source>
        <dbReference type="PROSITE" id="PS50158"/>
    </source>
</evidence>
<dbReference type="SUPFAM" id="SSF57756">
    <property type="entry name" value="Retrovirus zinc finger-like domains"/>
    <property type="match status" value="1"/>
</dbReference>
<dbReference type="GO" id="GO:0003676">
    <property type="term" value="F:nucleic acid binding"/>
    <property type="evidence" value="ECO:0007669"/>
    <property type="project" value="InterPro"/>
</dbReference>
<feature type="compositionally biased region" description="Basic residues" evidence="2">
    <location>
        <begin position="1"/>
        <end position="10"/>
    </location>
</feature>
<dbReference type="PROSITE" id="PS50158">
    <property type="entry name" value="ZF_CCHC"/>
    <property type="match status" value="1"/>
</dbReference>
<keyword evidence="5" id="KW-1185">Reference proteome</keyword>
<proteinExistence type="predicted"/>
<dbReference type="InterPro" id="IPR036875">
    <property type="entry name" value="Znf_CCHC_sf"/>
</dbReference>
<name>A0A9Q0IIS5_9TELE</name>
<dbReference type="Gene3D" id="4.10.60.10">
    <property type="entry name" value="Zinc finger, CCHC-type"/>
    <property type="match status" value="1"/>
</dbReference>
<feature type="compositionally biased region" description="Basic and acidic residues" evidence="2">
    <location>
        <begin position="221"/>
        <end position="230"/>
    </location>
</feature>
<accession>A0A9Q0IIS5</accession>
<dbReference type="EMBL" id="JANIIK010000048">
    <property type="protein sequence ID" value="KAJ3599560.1"/>
    <property type="molecule type" value="Genomic_DNA"/>
</dbReference>
<evidence type="ECO:0000256" key="1">
    <source>
        <dbReference type="PROSITE-ProRule" id="PRU00047"/>
    </source>
</evidence>
<dbReference type="GO" id="GO:0008270">
    <property type="term" value="F:zinc ion binding"/>
    <property type="evidence" value="ECO:0007669"/>
    <property type="project" value="UniProtKB-KW"/>
</dbReference>
<dbReference type="AlphaFoldDB" id="A0A9Q0IIS5"/>
<feature type="region of interest" description="Disordered" evidence="2">
    <location>
        <begin position="1"/>
        <end position="26"/>
    </location>
</feature>
<keyword evidence="1" id="KW-0863">Zinc-finger</keyword>
<feature type="region of interest" description="Disordered" evidence="2">
    <location>
        <begin position="41"/>
        <end position="174"/>
    </location>
</feature>
<keyword evidence="1" id="KW-0479">Metal-binding</keyword>
<sequence length="237" mass="25357">MCGAGRRRLTSGRAHTAIPSGEESRPAWLTEVTELIRAATLQTRRQPSPGPRRFCGQPGHLARDCPKSRQDQGNGMGRYGCYPPREGPRGAAKEAGRRLPQKPGDGPVVTMAPTNTPGGPPVRLRVAEVRSTETGASSGPLAQETLGPKGSPNRTTENPPAPSQLPGPQPGGDRVRLAFKAIWTKNSGHLTASQQEQLWELLREFKDSFALGGGDNPPGAARDRHRERTDCVMPSPG</sequence>
<dbReference type="OrthoDB" id="8962788at2759"/>
<organism evidence="4 5">
    <name type="scientific">Muraenolepis orangiensis</name>
    <name type="common">Patagonian moray cod</name>
    <dbReference type="NCBI Taxonomy" id="630683"/>
    <lineage>
        <taxon>Eukaryota</taxon>
        <taxon>Metazoa</taxon>
        <taxon>Chordata</taxon>
        <taxon>Craniata</taxon>
        <taxon>Vertebrata</taxon>
        <taxon>Euteleostomi</taxon>
        <taxon>Actinopterygii</taxon>
        <taxon>Neopterygii</taxon>
        <taxon>Teleostei</taxon>
        <taxon>Neoteleostei</taxon>
        <taxon>Acanthomorphata</taxon>
        <taxon>Zeiogadaria</taxon>
        <taxon>Gadariae</taxon>
        <taxon>Gadiformes</taxon>
        <taxon>Muraenolepidoidei</taxon>
        <taxon>Muraenolepididae</taxon>
        <taxon>Muraenolepis</taxon>
    </lineage>
</organism>
<dbReference type="InterPro" id="IPR001878">
    <property type="entry name" value="Znf_CCHC"/>
</dbReference>
<feature type="region of interest" description="Disordered" evidence="2">
    <location>
        <begin position="208"/>
        <end position="237"/>
    </location>
</feature>
<protein>
    <recommendedName>
        <fullName evidence="3">CCHC-type domain-containing protein</fullName>
    </recommendedName>
</protein>
<dbReference type="Proteomes" id="UP001148018">
    <property type="component" value="Unassembled WGS sequence"/>
</dbReference>
<evidence type="ECO:0000313" key="5">
    <source>
        <dbReference type="Proteomes" id="UP001148018"/>
    </source>
</evidence>
<reference evidence="4" key="1">
    <citation type="submission" date="2022-07" db="EMBL/GenBank/DDBJ databases">
        <title>Chromosome-level genome of Muraenolepis orangiensis.</title>
        <authorList>
            <person name="Kim J."/>
        </authorList>
    </citation>
    <scope>NUCLEOTIDE SEQUENCE</scope>
    <source>
        <strain evidence="4">KU_S4_2022</strain>
        <tissue evidence="4">Muscle</tissue>
    </source>
</reference>
<gene>
    <name evidence="4" type="ORF">NHX12_033519</name>
</gene>
<feature type="compositionally biased region" description="Basic and acidic residues" evidence="2">
    <location>
        <begin position="86"/>
        <end position="97"/>
    </location>
</feature>
<feature type="compositionally biased region" description="Pro residues" evidence="2">
    <location>
        <begin position="159"/>
        <end position="169"/>
    </location>
</feature>
<feature type="domain" description="CCHC-type" evidence="3">
    <location>
        <begin position="55"/>
        <end position="67"/>
    </location>
</feature>
<dbReference type="Pfam" id="PF00098">
    <property type="entry name" value="zf-CCHC"/>
    <property type="match status" value="1"/>
</dbReference>
<evidence type="ECO:0000256" key="2">
    <source>
        <dbReference type="SAM" id="MobiDB-lite"/>
    </source>
</evidence>
<feature type="compositionally biased region" description="Basic and acidic residues" evidence="2">
    <location>
        <begin position="61"/>
        <end position="70"/>
    </location>
</feature>
<comment type="caution">
    <text evidence="4">The sequence shown here is derived from an EMBL/GenBank/DDBJ whole genome shotgun (WGS) entry which is preliminary data.</text>
</comment>
<evidence type="ECO:0000313" key="4">
    <source>
        <dbReference type="EMBL" id="KAJ3599560.1"/>
    </source>
</evidence>